<reference evidence="2 3" key="1">
    <citation type="submission" date="2019-02" db="EMBL/GenBank/DDBJ databases">
        <title>Deep-cultivation of Planctomycetes and their phenomic and genomic characterization uncovers novel biology.</title>
        <authorList>
            <person name="Wiegand S."/>
            <person name="Jogler M."/>
            <person name="Boedeker C."/>
            <person name="Pinto D."/>
            <person name="Vollmers J."/>
            <person name="Rivas-Marin E."/>
            <person name="Kohn T."/>
            <person name="Peeters S.H."/>
            <person name="Heuer A."/>
            <person name="Rast P."/>
            <person name="Oberbeckmann S."/>
            <person name="Bunk B."/>
            <person name="Jeske O."/>
            <person name="Meyerdierks A."/>
            <person name="Storesund J.E."/>
            <person name="Kallscheuer N."/>
            <person name="Luecker S."/>
            <person name="Lage O.M."/>
            <person name="Pohl T."/>
            <person name="Merkel B.J."/>
            <person name="Hornburger P."/>
            <person name="Mueller R.-W."/>
            <person name="Bruemmer F."/>
            <person name="Labrenz M."/>
            <person name="Spormann A.M."/>
            <person name="Op Den Camp H."/>
            <person name="Overmann J."/>
            <person name="Amann R."/>
            <person name="Jetten M.S.M."/>
            <person name="Mascher T."/>
            <person name="Medema M.H."/>
            <person name="Devos D.P."/>
            <person name="Kaster A.-K."/>
            <person name="Ovreas L."/>
            <person name="Rohde M."/>
            <person name="Galperin M.Y."/>
            <person name="Jogler C."/>
        </authorList>
    </citation>
    <scope>NUCLEOTIDE SEQUENCE [LARGE SCALE GENOMIC DNA]</scope>
    <source>
        <strain evidence="2 3">Q31b</strain>
    </source>
</reference>
<dbReference type="RefSeq" id="WP_197170873.1">
    <property type="nucleotide sequence ID" value="NZ_SJPY01000001.1"/>
</dbReference>
<dbReference type="EMBL" id="SJPY01000001">
    <property type="protein sequence ID" value="TWU45652.1"/>
    <property type="molecule type" value="Genomic_DNA"/>
</dbReference>
<dbReference type="Proteomes" id="UP000315471">
    <property type="component" value="Unassembled WGS sequence"/>
</dbReference>
<keyword evidence="2" id="KW-0223">Dioxygenase</keyword>
<feature type="chain" id="PRO_5022752582" evidence="1">
    <location>
        <begin position="20"/>
        <end position="218"/>
    </location>
</feature>
<evidence type="ECO:0000256" key="1">
    <source>
        <dbReference type="SAM" id="SignalP"/>
    </source>
</evidence>
<keyword evidence="2" id="KW-0560">Oxidoreductase</keyword>
<dbReference type="InterPro" id="IPR008969">
    <property type="entry name" value="CarboxyPept-like_regulatory"/>
</dbReference>
<feature type="signal peptide" evidence="1">
    <location>
        <begin position="1"/>
        <end position="19"/>
    </location>
</feature>
<name>A0A5C6E9J5_9BACT</name>
<keyword evidence="1" id="KW-0732">Signal</keyword>
<organism evidence="2 3">
    <name type="scientific">Novipirellula aureliae</name>
    <dbReference type="NCBI Taxonomy" id="2527966"/>
    <lineage>
        <taxon>Bacteria</taxon>
        <taxon>Pseudomonadati</taxon>
        <taxon>Planctomycetota</taxon>
        <taxon>Planctomycetia</taxon>
        <taxon>Pirellulales</taxon>
        <taxon>Pirellulaceae</taxon>
        <taxon>Novipirellula</taxon>
    </lineage>
</organism>
<dbReference type="SUPFAM" id="SSF49464">
    <property type="entry name" value="Carboxypeptidase regulatory domain-like"/>
    <property type="match status" value="2"/>
</dbReference>
<evidence type="ECO:0000313" key="2">
    <source>
        <dbReference type="EMBL" id="TWU45652.1"/>
    </source>
</evidence>
<comment type="caution">
    <text evidence="2">The sequence shown here is derived from an EMBL/GenBank/DDBJ whole genome shotgun (WGS) entry which is preliminary data.</text>
</comment>
<dbReference type="Gene3D" id="2.60.40.1120">
    <property type="entry name" value="Carboxypeptidase-like, regulatory domain"/>
    <property type="match status" value="1"/>
</dbReference>
<evidence type="ECO:0000313" key="3">
    <source>
        <dbReference type="Proteomes" id="UP000315471"/>
    </source>
</evidence>
<dbReference type="GO" id="GO:0051213">
    <property type="term" value="F:dioxygenase activity"/>
    <property type="evidence" value="ECO:0007669"/>
    <property type="project" value="UniProtKB-KW"/>
</dbReference>
<dbReference type="Pfam" id="PF13620">
    <property type="entry name" value="CarboxypepD_reg"/>
    <property type="match status" value="1"/>
</dbReference>
<keyword evidence="3" id="KW-1185">Reference proteome</keyword>
<proteinExistence type="predicted"/>
<protein>
    <submittedName>
        <fullName evidence="2">Dioxygenase</fullName>
    </submittedName>
</protein>
<sequence precursor="true">MSALMIIMLAVAAVAPRNAALTGKVQDENGSPIAGAIVDIYTARPRVGAALTCPSCYRDCAKSTTTDSEGRFSFNELDSGLLFRVLVMAPGRRPQLTRLTDPQTTQLDVKLEPIPTNLPIDRILNGRVLDDQGEPLAGAVVSPSGAKTSEKRWWGSLPGVDEASVTDAEGRFVITSQDAKLGLDLEVTSPGFADFPSQLFDLDGREPIRWDRATISKC</sequence>
<dbReference type="AlphaFoldDB" id="A0A5C6E9J5"/>
<accession>A0A5C6E9J5</accession>
<gene>
    <name evidence="2" type="ORF">Q31b_08280</name>
</gene>